<dbReference type="EMBL" id="JABSTQ010011253">
    <property type="protein sequence ID" value="KAG0413495.1"/>
    <property type="molecule type" value="Genomic_DNA"/>
</dbReference>
<name>A0AC60P2B5_IXOPE</name>
<reference evidence="1 2" key="1">
    <citation type="journal article" date="2020" name="Cell">
        <title>Large-Scale Comparative Analyses of Tick Genomes Elucidate Their Genetic Diversity and Vector Capacities.</title>
        <authorList>
            <consortium name="Tick Genome and Microbiome Consortium (TIGMIC)"/>
            <person name="Jia N."/>
            <person name="Wang J."/>
            <person name="Shi W."/>
            <person name="Du L."/>
            <person name="Sun Y."/>
            <person name="Zhan W."/>
            <person name="Jiang J.F."/>
            <person name="Wang Q."/>
            <person name="Zhang B."/>
            <person name="Ji P."/>
            <person name="Bell-Sakyi L."/>
            <person name="Cui X.M."/>
            <person name="Yuan T.T."/>
            <person name="Jiang B.G."/>
            <person name="Yang W.F."/>
            <person name="Lam T.T."/>
            <person name="Chang Q.C."/>
            <person name="Ding S.J."/>
            <person name="Wang X.J."/>
            <person name="Zhu J.G."/>
            <person name="Ruan X.D."/>
            <person name="Zhao L."/>
            <person name="Wei J.T."/>
            <person name="Ye R.Z."/>
            <person name="Que T.C."/>
            <person name="Du C.H."/>
            <person name="Zhou Y.H."/>
            <person name="Cheng J.X."/>
            <person name="Dai P.F."/>
            <person name="Guo W.B."/>
            <person name="Han X.H."/>
            <person name="Huang E.J."/>
            <person name="Li L.F."/>
            <person name="Wei W."/>
            <person name="Gao Y.C."/>
            <person name="Liu J.Z."/>
            <person name="Shao H.Z."/>
            <person name="Wang X."/>
            <person name="Wang C.C."/>
            <person name="Yang T.C."/>
            <person name="Huo Q.B."/>
            <person name="Li W."/>
            <person name="Chen H.Y."/>
            <person name="Chen S.E."/>
            <person name="Zhou L.G."/>
            <person name="Ni X.B."/>
            <person name="Tian J.H."/>
            <person name="Sheng Y."/>
            <person name="Liu T."/>
            <person name="Pan Y.S."/>
            <person name="Xia L.Y."/>
            <person name="Li J."/>
            <person name="Zhao F."/>
            <person name="Cao W.C."/>
        </authorList>
    </citation>
    <scope>NUCLEOTIDE SEQUENCE [LARGE SCALE GENOMIC DNA]</scope>
    <source>
        <strain evidence="1">Iper-2018</strain>
    </source>
</reference>
<keyword evidence="2" id="KW-1185">Reference proteome</keyword>
<gene>
    <name evidence="1" type="ORF">HPB47_009373</name>
</gene>
<evidence type="ECO:0000313" key="1">
    <source>
        <dbReference type="EMBL" id="KAG0413495.1"/>
    </source>
</evidence>
<comment type="caution">
    <text evidence="1">The sequence shown here is derived from an EMBL/GenBank/DDBJ whole genome shotgun (WGS) entry which is preliminary data.</text>
</comment>
<organism evidence="1 2">
    <name type="scientific">Ixodes persulcatus</name>
    <name type="common">Taiga tick</name>
    <dbReference type="NCBI Taxonomy" id="34615"/>
    <lineage>
        <taxon>Eukaryota</taxon>
        <taxon>Metazoa</taxon>
        <taxon>Ecdysozoa</taxon>
        <taxon>Arthropoda</taxon>
        <taxon>Chelicerata</taxon>
        <taxon>Arachnida</taxon>
        <taxon>Acari</taxon>
        <taxon>Parasitiformes</taxon>
        <taxon>Ixodida</taxon>
        <taxon>Ixodoidea</taxon>
        <taxon>Ixodidae</taxon>
        <taxon>Ixodinae</taxon>
        <taxon>Ixodes</taxon>
    </lineage>
</organism>
<protein>
    <submittedName>
        <fullName evidence="1">Uncharacterized protein</fullName>
    </submittedName>
</protein>
<sequence>MSQAAAQPHQEIKWPRRATGREALCKLKTSSFRFVVDPIPSRLRVSSQSPPSGARRRRGLSLGIECMARKWEEVEGKREGGDAEVSDGPRQYPLPPRGFFLDSSALT</sequence>
<dbReference type="Proteomes" id="UP000805193">
    <property type="component" value="Unassembled WGS sequence"/>
</dbReference>
<accession>A0AC60P2B5</accession>
<evidence type="ECO:0000313" key="2">
    <source>
        <dbReference type="Proteomes" id="UP000805193"/>
    </source>
</evidence>
<proteinExistence type="predicted"/>